<comment type="caution">
    <text evidence="1">The sequence shown here is derived from an EMBL/GenBank/DDBJ whole genome shotgun (WGS) entry which is preliminary data.</text>
</comment>
<dbReference type="Gene3D" id="3.30.870.10">
    <property type="entry name" value="Endonuclease Chain A"/>
    <property type="match status" value="1"/>
</dbReference>
<accession>A0ABS2MTW7</accession>
<reference evidence="1 2" key="1">
    <citation type="submission" date="2021-01" db="EMBL/GenBank/DDBJ databases">
        <title>Genomic Encyclopedia of Type Strains, Phase IV (KMG-IV): sequencing the most valuable type-strain genomes for metagenomic binning, comparative biology and taxonomic classification.</title>
        <authorList>
            <person name="Goeker M."/>
        </authorList>
    </citation>
    <scope>NUCLEOTIDE SEQUENCE [LARGE SCALE GENOMIC DNA]</scope>
    <source>
        <strain evidence="1 2">DSM 24436</strain>
    </source>
</reference>
<dbReference type="RefSeq" id="WP_204665293.1">
    <property type="nucleotide sequence ID" value="NZ_JAFBDT010000034.1"/>
</dbReference>
<evidence type="ECO:0000313" key="1">
    <source>
        <dbReference type="EMBL" id="MBM7562866.1"/>
    </source>
</evidence>
<keyword evidence="2" id="KW-1185">Reference proteome</keyword>
<dbReference type="EMBL" id="JAFBDT010000034">
    <property type="protein sequence ID" value="MBM7562866.1"/>
    <property type="molecule type" value="Genomic_DNA"/>
</dbReference>
<dbReference type="Proteomes" id="UP000767854">
    <property type="component" value="Unassembled WGS sequence"/>
</dbReference>
<evidence type="ECO:0000313" key="2">
    <source>
        <dbReference type="Proteomes" id="UP000767854"/>
    </source>
</evidence>
<gene>
    <name evidence="1" type="ORF">JOC49_002439</name>
</gene>
<organism evidence="1 2">
    <name type="scientific">Fusibacter tunisiensis</name>
    <dbReference type="NCBI Taxonomy" id="1008308"/>
    <lineage>
        <taxon>Bacteria</taxon>
        <taxon>Bacillati</taxon>
        <taxon>Bacillota</taxon>
        <taxon>Clostridia</taxon>
        <taxon>Eubacteriales</taxon>
        <taxon>Eubacteriales Family XII. Incertae Sedis</taxon>
        <taxon>Fusibacter</taxon>
    </lineage>
</organism>
<proteinExistence type="predicted"/>
<sequence length="133" mass="15329">MNFLKELRRGVFNGYIDDDIIASDAFKPRLIVNDAEKGEKVLTSINDELMKCDAFWFSVAFVTNGGVTTLLNTLKELESKGIKGTIIASQYQKFSQPSALRKLLQFKNIELYIVPEDRYHMHAKAYNFKREEE</sequence>
<name>A0ABS2MTW7_9FIRM</name>
<protein>
    <submittedName>
        <fullName evidence="1">HKD family nuclease</fullName>
    </submittedName>
</protein>